<evidence type="ECO:0000313" key="6">
    <source>
        <dbReference type="EMBL" id="CAF3332423.1"/>
    </source>
</evidence>
<dbReference type="PROSITE" id="PS51344">
    <property type="entry name" value="HTH_TFE_IIE"/>
    <property type="match status" value="1"/>
</dbReference>
<dbReference type="InterPro" id="IPR039997">
    <property type="entry name" value="TFE"/>
</dbReference>
<keyword evidence="2" id="KW-0805">Transcription regulation</keyword>
<dbReference type="Proteomes" id="UP000663872">
    <property type="component" value="Unassembled WGS sequence"/>
</dbReference>
<dbReference type="InterPro" id="IPR036388">
    <property type="entry name" value="WH-like_DNA-bd_sf"/>
</dbReference>
<feature type="compositionally biased region" description="Pro residues" evidence="4">
    <location>
        <begin position="30"/>
        <end position="39"/>
    </location>
</feature>
<dbReference type="InterPro" id="IPR013083">
    <property type="entry name" value="Znf_RING/FYVE/PHD"/>
</dbReference>
<keyword evidence="3" id="KW-0804">Transcription</keyword>
<feature type="compositionally biased region" description="Polar residues" evidence="4">
    <location>
        <begin position="457"/>
        <end position="466"/>
    </location>
</feature>
<evidence type="ECO:0000256" key="1">
    <source>
        <dbReference type="ARBA" id="ARBA00008947"/>
    </source>
</evidence>
<dbReference type="InterPro" id="IPR002853">
    <property type="entry name" value="TFIIE_asu"/>
</dbReference>
<dbReference type="SMART" id="SM00531">
    <property type="entry name" value="TFIIE"/>
    <property type="match status" value="1"/>
</dbReference>
<reference evidence="7" key="1">
    <citation type="submission" date="2021-02" db="EMBL/GenBank/DDBJ databases">
        <authorList>
            <person name="Nowell W R."/>
        </authorList>
    </citation>
    <scope>NUCLEOTIDE SEQUENCE</scope>
</reference>
<evidence type="ECO:0000256" key="2">
    <source>
        <dbReference type="ARBA" id="ARBA00023015"/>
    </source>
</evidence>
<dbReference type="GO" id="GO:0006367">
    <property type="term" value="P:transcription initiation at RNA polymerase II promoter"/>
    <property type="evidence" value="ECO:0007669"/>
    <property type="project" value="InterPro"/>
</dbReference>
<name>A0A818CGG0_9BILA</name>
<dbReference type="Pfam" id="PF02002">
    <property type="entry name" value="TFIIE_alpha"/>
    <property type="match status" value="1"/>
</dbReference>
<dbReference type="PANTHER" id="PTHR13097">
    <property type="entry name" value="TRANSCRIPTION INITIATION FACTOR IIE, ALPHA SUBUNIT"/>
    <property type="match status" value="1"/>
</dbReference>
<protein>
    <recommendedName>
        <fullName evidence="5">HTH TFE/IIEalpha-type domain-containing protein</fullName>
    </recommendedName>
</protein>
<dbReference type="Gene3D" id="3.30.40.10">
    <property type="entry name" value="Zinc/RING finger domain, C3HC4 (zinc finger)"/>
    <property type="match status" value="1"/>
</dbReference>
<accession>A0A818CGG0</accession>
<dbReference type="SUPFAM" id="SSF57783">
    <property type="entry name" value="Zinc beta-ribbon"/>
    <property type="match status" value="1"/>
</dbReference>
<dbReference type="AlphaFoldDB" id="A0A818CGG0"/>
<proteinExistence type="inferred from homology"/>
<evidence type="ECO:0000256" key="4">
    <source>
        <dbReference type="SAM" id="MobiDB-lite"/>
    </source>
</evidence>
<gene>
    <name evidence="6" type="ORF">FME351_LOCUS2715</name>
    <name evidence="7" type="ORF">GRG538_LOCUS12752</name>
    <name evidence="8" type="ORF">KIK155_LOCUS14479</name>
</gene>
<dbReference type="InterPro" id="IPR036390">
    <property type="entry name" value="WH_DNA-bd_sf"/>
</dbReference>
<dbReference type="Gene3D" id="1.10.10.10">
    <property type="entry name" value="Winged helix-like DNA-binding domain superfamily/Winged helix DNA-binding domain"/>
    <property type="match status" value="1"/>
</dbReference>
<dbReference type="InterPro" id="IPR017919">
    <property type="entry name" value="TFIIE/TFIIEa_HTH"/>
</dbReference>
<dbReference type="GO" id="GO:0005673">
    <property type="term" value="C:transcription factor TFIIE complex"/>
    <property type="evidence" value="ECO:0007669"/>
    <property type="project" value="TreeGrafter"/>
</dbReference>
<evidence type="ECO:0000259" key="5">
    <source>
        <dbReference type="PROSITE" id="PS51344"/>
    </source>
</evidence>
<dbReference type="Proteomes" id="UP000663869">
    <property type="component" value="Unassembled WGS sequence"/>
</dbReference>
<evidence type="ECO:0000313" key="8">
    <source>
        <dbReference type="EMBL" id="CAF3480676.1"/>
    </source>
</evidence>
<feature type="domain" description="HTH TFE/IIEalpha-type" evidence="5">
    <location>
        <begin position="70"/>
        <end position="163"/>
    </location>
</feature>
<feature type="region of interest" description="Disordered" evidence="4">
    <location>
        <begin position="450"/>
        <end position="480"/>
    </location>
</feature>
<comment type="similarity">
    <text evidence="1">Belongs to the TFIIE alpha subunit family.</text>
</comment>
<evidence type="ECO:0000313" key="7">
    <source>
        <dbReference type="EMBL" id="CAF3432124.1"/>
    </source>
</evidence>
<dbReference type="EMBL" id="CAJNYV010002449">
    <property type="protein sequence ID" value="CAF3480676.1"/>
    <property type="molecule type" value="Genomic_DNA"/>
</dbReference>
<sequence length="480" mass="54752">MVFADISSIKNDMASITAGGGSFTNLNSSLPPPTRPPNPQSNASTANTITSSSNRVTLPKYEKNDPRATLKALIRCIMRTFYDIPKSLVIEYIYHHERIRQQDLADRLCLDPKQVRSYIQEFKRDKFIIEDHRLESNDGTSGRRNQDQYYYKIDTTAFINVVKYRLINMQTYVENLERQQTYRQSNYKCEQCLKEYTELDIGKLYDVTQNALVCLMCAGIVHEDVETKETTTTNRPTANMSLFNEEMQSLFEILEDIDRIMTSDQQMKNSSDQDVFQQNGNSSLLNHQINKEVISSNAHRSHASNVFDRTTALNHDIQIVIEKDDDDQYSHMEIDETSNTDSTISSSRGPGKPGKKPTKIAQTTAEVASQPVSTKMKLANKKVSYEPKPLPHWFVRSTVYVDQDEEHRLNNLSLHSTSHSSSISRQLSSQKLVKSTTIDDIKQMLLVHESRRKKTLPLTTMEDSSSPPTPLQMAKTTDSQ</sequence>
<feature type="compositionally biased region" description="Low complexity" evidence="4">
    <location>
        <begin position="40"/>
        <end position="54"/>
    </location>
</feature>
<dbReference type="EMBL" id="CAJNYT010001833">
    <property type="protein sequence ID" value="CAF3432124.1"/>
    <property type="molecule type" value="Genomic_DNA"/>
</dbReference>
<dbReference type="PANTHER" id="PTHR13097:SF7">
    <property type="entry name" value="GENERAL TRANSCRIPTION FACTOR IIE SUBUNIT 1"/>
    <property type="match status" value="1"/>
</dbReference>
<feature type="region of interest" description="Disordered" evidence="4">
    <location>
        <begin position="334"/>
        <end position="359"/>
    </location>
</feature>
<organism evidence="7 9">
    <name type="scientific">Rotaria socialis</name>
    <dbReference type="NCBI Taxonomy" id="392032"/>
    <lineage>
        <taxon>Eukaryota</taxon>
        <taxon>Metazoa</taxon>
        <taxon>Spiralia</taxon>
        <taxon>Gnathifera</taxon>
        <taxon>Rotifera</taxon>
        <taxon>Eurotatoria</taxon>
        <taxon>Bdelloidea</taxon>
        <taxon>Philodinida</taxon>
        <taxon>Philodinidae</taxon>
        <taxon>Rotaria</taxon>
    </lineage>
</organism>
<feature type="region of interest" description="Disordered" evidence="4">
    <location>
        <begin position="24"/>
        <end position="56"/>
    </location>
</feature>
<evidence type="ECO:0000313" key="9">
    <source>
        <dbReference type="Proteomes" id="UP000663872"/>
    </source>
</evidence>
<dbReference type="SUPFAM" id="SSF46785">
    <property type="entry name" value="Winged helix' DNA-binding domain"/>
    <property type="match status" value="1"/>
</dbReference>
<dbReference type="EMBL" id="CAJNYU010000157">
    <property type="protein sequence ID" value="CAF3332423.1"/>
    <property type="molecule type" value="Genomic_DNA"/>
</dbReference>
<evidence type="ECO:0000256" key="3">
    <source>
        <dbReference type="ARBA" id="ARBA00023163"/>
    </source>
</evidence>
<comment type="caution">
    <text evidence="7">The sequence shown here is derived from an EMBL/GenBank/DDBJ whole genome shotgun (WGS) entry which is preliminary data.</text>
</comment>
<feature type="compositionally biased region" description="Polar residues" evidence="4">
    <location>
        <begin position="337"/>
        <end position="348"/>
    </location>
</feature>
<dbReference type="Proteomes" id="UP000663865">
    <property type="component" value="Unassembled WGS sequence"/>
</dbReference>
<dbReference type="InterPro" id="IPR024550">
    <property type="entry name" value="TFIIEa/SarR/Rpc3_HTH_dom"/>
</dbReference>